<sequence length="375" mass="41487">MSWYAKVFAALPDPRTGNAKRHDLLEVLTIALTASICGAESCSDFADFAVDREALFRDFLRLENGIPSHDTFSRIFRLLDPAAFAACFGRFLDELGTAGAGVLAIDGKTLRRSFDDAARANPLAVVTAFASATRVVVGQQSFRVAEGDSEIVAARALLGCMDLTGWLVTADAIHCQMDTARIIRDQGGDYLLRLKANHPALHGMVVDYFADPLTLAELNTYETTDADHGRIETRRAWVSHDLSWLRGPKSACSEPALLPDMACLGMIEAAVERNGKTTVTRHYHLASRPLGAEEYLNAARAHWSVENGLHWVLDVTFDEDRARNRKDHGPENLATLRKLALNVLNRARPDVSVRRKRKRSGWSDDFARSILGQMR</sequence>
<feature type="domain" description="H repeat-associated protein N-terminal" evidence="2">
    <location>
        <begin position="6"/>
        <end position="91"/>
    </location>
</feature>
<feature type="domain" description="Transposase IS4-like" evidence="1">
    <location>
        <begin position="100"/>
        <end position="342"/>
    </location>
</feature>
<organism evidence="3 6">
    <name type="scientific">Azospirillum humicireducens</name>
    <dbReference type="NCBI Taxonomy" id="1226968"/>
    <lineage>
        <taxon>Bacteria</taxon>
        <taxon>Pseudomonadati</taxon>
        <taxon>Pseudomonadota</taxon>
        <taxon>Alphaproteobacteria</taxon>
        <taxon>Rhodospirillales</taxon>
        <taxon>Azospirillaceae</taxon>
        <taxon>Azospirillum</taxon>
    </lineage>
</organism>
<evidence type="ECO:0000313" key="3">
    <source>
        <dbReference type="EMBL" id="ANC91608.1"/>
    </source>
</evidence>
<dbReference type="PANTHER" id="PTHR30298:SF0">
    <property type="entry name" value="PROTEIN YBFL-RELATED"/>
    <property type="match status" value="1"/>
</dbReference>
<dbReference type="KEGG" id="ahu:A6A40_06660"/>
<dbReference type="OrthoDB" id="8001376at2"/>
<dbReference type="InterPro" id="IPR047647">
    <property type="entry name" value="ISAs1_transpos"/>
</dbReference>
<protein>
    <submittedName>
        <fullName evidence="3">ISAs1 family transposase</fullName>
    </submittedName>
</protein>
<evidence type="ECO:0000259" key="1">
    <source>
        <dbReference type="Pfam" id="PF01609"/>
    </source>
</evidence>
<dbReference type="Pfam" id="PF13808">
    <property type="entry name" value="DDE_Tnp_1_assoc"/>
    <property type="match status" value="1"/>
</dbReference>
<dbReference type="GO" id="GO:0004803">
    <property type="term" value="F:transposase activity"/>
    <property type="evidence" value="ECO:0007669"/>
    <property type="project" value="InterPro"/>
</dbReference>
<evidence type="ECO:0000313" key="6">
    <source>
        <dbReference type="Proteomes" id="UP000077405"/>
    </source>
</evidence>
<accession>A0A160JFE1</accession>
<evidence type="ECO:0000313" key="5">
    <source>
        <dbReference type="EMBL" id="ANC91919.1"/>
    </source>
</evidence>
<dbReference type="InterPro" id="IPR051698">
    <property type="entry name" value="Transposase_11-like"/>
</dbReference>
<dbReference type="NCBIfam" id="NF033564">
    <property type="entry name" value="transpos_ISAs1"/>
    <property type="match status" value="1"/>
</dbReference>
<evidence type="ECO:0000259" key="2">
    <source>
        <dbReference type="Pfam" id="PF13808"/>
    </source>
</evidence>
<dbReference type="EMBL" id="CP015285">
    <property type="protein sequence ID" value="ANC91919.1"/>
    <property type="molecule type" value="Genomic_DNA"/>
</dbReference>
<dbReference type="GO" id="GO:0006313">
    <property type="term" value="P:DNA transposition"/>
    <property type="evidence" value="ECO:0007669"/>
    <property type="project" value="InterPro"/>
</dbReference>
<proteinExistence type="predicted"/>
<keyword evidence="6" id="KW-1185">Reference proteome</keyword>
<dbReference type="PANTHER" id="PTHR30298">
    <property type="entry name" value="H REPEAT-ASSOCIATED PREDICTED TRANSPOSASE"/>
    <property type="match status" value="1"/>
</dbReference>
<reference evidence="3" key="3">
    <citation type="submission" date="2018-04" db="EMBL/GenBank/DDBJ databases">
        <authorList>
            <person name="Go L.Y."/>
            <person name="Mitchell J.A."/>
        </authorList>
    </citation>
    <scope>NUCLEOTIDE SEQUENCE</scope>
    <source>
        <strain evidence="3">SgZ-5</strain>
    </source>
</reference>
<dbReference type="EMBL" id="CP015285">
    <property type="protein sequence ID" value="ANC91815.1"/>
    <property type="molecule type" value="Genomic_DNA"/>
</dbReference>
<evidence type="ECO:0000313" key="4">
    <source>
        <dbReference type="EMBL" id="ANC91815.1"/>
    </source>
</evidence>
<dbReference type="Pfam" id="PF01609">
    <property type="entry name" value="DDE_Tnp_1"/>
    <property type="match status" value="1"/>
</dbReference>
<dbReference type="GO" id="GO:0003677">
    <property type="term" value="F:DNA binding"/>
    <property type="evidence" value="ECO:0007669"/>
    <property type="project" value="InterPro"/>
</dbReference>
<dbReference type="RefSeq" id="WP_063634705.1">
    <property type="nucleotide sequence ID" value="NZ_CP015285.1"/>
</dbReference>
<dbReference type="STRING" id="1226968.A6A40_06660"/>
<dbReference type="AlphaFoldDB" id="A0A160JFE1"/>
<reference evidence="3 6" key="1">
    <citation type="journal article" date="2013" name="Int. J. Syst. Evol. Microbiol.">
        <title>Azospirillum humicireducens sp. nov., a nitrogen-fixing bacterium isolated from a microbial fuel cell.</title>
        <authorList>
            <person name="Zhou S."/>
            <person name="Han L."/>
            <person name="Wang Y."/>
            <person name="Yang G."/>
            <person name="Zhuang L."/>
            <person name="Hu P."/>
        </authorList>
    </citation>
    <scope>NUCLEOTIDE SEQUENCE [LARGE SCALE GENOMIC DNA]</scope>
    <source>
        <strain evidence="3 6">SgZ-5</strain>
    </source>
</reference>
<gene>
    <name evidence="3" type="ORF">A6A40_06660</name>
    <name evidence="4" type="ORF">A6A40_07770</name>
    <name evidence="5" type="ORF">A6A40_08345</name>
</gene>
<dbReference type="InterPro" id="IPR032806">
    <property type="entry name" value="YbfD_N"/>
</dbReference>
<name>A0A160JFE1_9PROT</name>
<reference evidence="3" key="2">
    <citation type="submission" date="2016-04" db="EMBL/GenBank/DDBJ databases">
        <authorList>
            <person name="Evans L.H."/>
            <person name="Alamgir A."/>
            <person name="Owens N."/>
            <person name="Weber N.D."/>
            <person name="Virtaneva K."/>
            <person name="Barbian K."/>
            <person name="Babar A."/>
            <person name="Rosenke K."/>
        </authorList>
    </citation>
    <scope>NUCLEOTIDE SEQUENCE</scope>
    <source>
        <strain evidence="3">SgZ-5</strain>
    </source>
</reference>
<dbReference type="EMBL" id="CP015285">
    <property type="protein sequence ID" value="ANC91608.1"/>
    <property type="molecule type" value="Genomic_DNA"/>
</dbReference>
<dbReference type="KEGG" id="ahu:A6A40_08345"/>
<dbReference type="KEGG" id="ahu:A6A40_07770"/>
<dbReference type="Proteomes" id="UP000077405">
    <property type="component" value="Chromosome"/>
</dbReference>
<dbReference type="InterPro" id="IPR002559">
    <property type="entry name" value="Transposase_11"/>
</dbReference>